<sequence length="230" mass="26147">MPTDIVENTESHTQELSSQERDRLCRLHDSYKPVWLTETIQLGPLLPSDKDSLLEYLNDPRIYQYLYGPPCPYKPEDADFWINGRIHRMTKAGSPTNFCLRDMARGGKAIGSVGVSDASDDDLSGDDTGYWLAPDYHGQGLMAKALKMMLRKVSIDEVGKRKFNSHVFEDNWASRKTLEKAGFVYQPDIKRENVKDGKVINMWVFRLYLSDEDIAKQDIIAEATPLPSLA</sequence>
<dbReference type="GO" id="GO:0016747">
    <property type="term" value="F:acyltransferase activity, transferring groups other than amino-acyl groups"/>
    <property type="evidence" value="ECO:0007669"/>
    <property type="project" value="InterPro"/>
</dbReference>
<dbReference type="InterPro" id="IPR016181">
    <property type="entry name" value="Acyl_CoA_acyltransferase"/>
</dbReference>
<dbReference type="PANTHER" id="PTHR43328">
    <property type="entry name" value="ACETYLTRANSFERASE-RELATED"/>
    <property type="match status" value="1"/>
</dbReference>
<feature type="domain" description="N-acetyltransferase" evidence="2">
    <location>
        <begin position="40"/>
        <end position="210"/>
    </location>
</feature>
<proteinExistence type="predicted"/>
<comment type="caution">
    <text evidence="3">The sequence shown here is derived from an EMBL/GenBank/DDBJ whole genome shotgun (WGS) entry which is preliminary data.</text>
</comment>
<organism evidence="3 4">
    <name type="scientific">Dissophora globulifera</name>
    <dbReference type="NCBI Taxonomy" id="979702"/>
    <lineage>
        <taxon>Eukaryota</taxon>
        <taxon>Fungi</taxon>
        <taxon>Fungi incertae sedis</taxon>
        <taxon>Mucoromycota</taxon>
        <taxon>Mortierellomycotina</taxon>
        <taxon>Mortierellomycetes</taxon>
        <taxon>Mortierellales</taxon>
        <taxon>Mortierellaceae</taxon>
        <taxon>Dissophora</taxon>
    </lineage>
</organism>
<reference evidence="3" key="1">
    <citation type="journal article" date="2020" name="Fungal Divers.">
        <title>Resolving the Mortierellaceae phylogeny through synthesis of multi-gene phylogenetics and phylogenomics.</title>
        <authorList>
            <person name="Vandepol N."/>
            <person name="Liber J."/>
            <person name="Desiro A."/>
            <person name="Na H."/>
            <person name="Kennedy M."/>
            <person name="Barry K."/>
            <person name="Grigoriev I.V."/>
            <person name="Miller A.N."/>
            <person name="O'Donnell K."/>
            <person name="Stajich J.E."/>
            <person name="Bonito G."/>
        </authorList>
    </citation>
    <scope>NUCLEOTIDE SEQUENCE</scope>
    <source>
        <strain evidence="3">REB-010B</strain>
    </source>
</reference>
<keyword evidence="4" id="KW-1185">Reference proteome</keyword>
<dbReference type="Pfam" id="PF13302">
    <property type="entry name" value="Acetyltransf_3"/>
    <property type="match status" value="1"/>
</dbReference>
<accession>A0A9P6RD08</accession>
<protein>
    <recommendedName>
        <fullName evidence="2">N-acetyltransferase domain-containing protein</fullName>
    </recommendedName>
</protein>
<dbReference type="AlphaFoldDB" id="A0A9P6RD08"/>
<feature type="region of interest" description="Disordered" evidence="1">
    <location>
        <begin position="1"/>
        <end position="20"/>
    </location>
</feature>
<dbReference type="Gene3D" id="3.40.630.30">
    <property type="match status" value="1"/>
</dbReference>
<gene>
    <name evidence="3" type="ORF">BGZ99_006118</name>
</gene>
<evidence type="ECO:0000259" key="2">
    <source>
        <dbReference type="PROSITE" id="PS51186"/>
    </source>
</evidence>
<evidence type="ECO:0000256" key="1">
    <source>
        <dbReference type="SAM" id="MobiDB-lite"/>
    </source>
</evidence>
<dbReference type="OrthoDB" id="630895at2759"/>
<dbReference type="InterPro" id="IPR000182">
    <property type="entry name" value="GNAT_dom"/>
</dbReference>
<feature type="compositionally biased region" description="Basic and acidic residues" evidence="1">
    <location>
        <begin position="9"/>
        <end position="20"/>
    </location>
</feature>
<dbReference type="EMBL" id="JAAAIP010000408">
    <property type="protein sequence ID" value="KAG0317732.1"/>
    <property type="molecule type" value="Genomic_DNA"/>
</dbReference>
<dbReference type="Proteomes" id="UP000738325">
    <property type="component" value="Unassembled WGS sequence"/>
</dbReference>
<dbReference type="PROSITE" id="PS51186">
    <property type="entry name" value="GNAT"/>
    <property type="match status" value="1"/>
</dbReference>
<evidence type="ECO:0000313" key="4">
    <source>
        <dbReference type="Proteomes" id="UP000738325"/>
    </source>
</evidence>
<name>A0A9P6RD08_9FUNG</name>
<evidence type="ECO:0000313" key="3">
    <source>
        <dbReference type="EMBL" id="KAG0317732.1"/>
    </source>
</evidence>
<dbReference type="SUPFAM" id="SSF55729">
    <property type="entry name" value="Acyl-CoA N-acyltransferases (Nat)"/>
    <property type="match status" value="1"/>
</dbReference>
<dbReference type="PANTHER" id="PTHR43328:SF1">
    <property type="entry name" value="N-ACETYLTRANSFERASE DOMAIN-CONTAINING PROTEIN"/>
    <property type="match status" value="1"/>
</dbReference>